<keyword evidence="2" id="KW-1185">Reference proteome</keyword>
<dbReference type="EMBL" id="LXQA010017524">
    <property type="protein sequence ID" value="MCH90070.1"/>
    <property type="molecule type" value="Genomic_DNA"/>
</dbReference>
<proteinExistence type="predicted"/>
<accession>A0A392MRD2</accession>
<gene>
    <name evidence="1" type="ORF">A2U01_0010977</name>
</gene>
<dbReference type="Proteomes" id="UP000265520">
    <property type="component" value="Unassembled WGS sequence"/>
</dbReference>
<feature type="non-terminal residue" evidence="1">
    <location>
        <position position="1"/>
    </location>
</feature>
<evidence type="ECO:0000313" key="1">
    <source>
        <dbReference type="EMBL" id="MCH90070.1"/>
    </source>
</evidence>
<name>A0A392MRD2_9FABA</name>
<protein>
    <submittedName>
        <fullName evidence="1">Uncharacterized protein</fullName>
    </submittedName>
</protein>
<comment type="caution">
    <text evidence="1">The sequence shown here is derived from an EMBL/GenBank/DDBJ whole genome shotgun (WGS) entry which is preliminary data.</text>
</comment>
<dbReference type="AlphaFoldDB" id="A0A392MRD2"/>
<sequence>VAILLKGLSVVAPCEYTQNTRI</sequence>
<evidence type="ECO:0000313" key="2">
    <source>
        <dbReference type="Proteomes" id="UP000265520"/>
    </source>
</evidence>
<organism evidence="1 2">
    <name type="scientific">Trifolium medium</name>
    <dbReference type="NCBI Taxonomy" id="97028"/>
    <lineage>
        <taxon>Eukaryota</taxon>
        <taxon>Viridiplantae</taxon>
        <taxon>Streptophyta</taxon>
        <taxon>Embryophyta</taxon>
        <taxon>Tracheophyta</taxon>
        <taxon>Spermatophyta</taxon>
        <taxon>Magnoliopsida</taxon>
        <taxon>eudicotyledons</taxon>
        <taxon>Gunneridae</taxon>
        <taxon>Pentapetalae</taxon>
        <taxon>rosids</taxon>
        <taxon>fabids</taxon>
        <taxon>Fabales</taxon>
        <taxon>Fabaceae</taxon>
        <taxon>Papilionoideae</taxon>
        <taxon>50 kb inversion clade</taxon>
        <taxon>NPAAA clade</taxon>
        <taxon>Hologalegina</taxon>
        <taxon>IRL clade</taxon>
        <taxon>Trifolieae</taxon>
        <taxon>Trifolium</taxon>
    </lineage>
</organism>
<reference evidence="1 2" key="1">
    <citation type="journal article" date="2018" name="Front. Plant Sci.">
        <title>Red Clover (Trifolium pratense) and Zigzag Clover (T. medium) - A Picture of Genomic Similarities and Differences.</title>
        <authorList>
            <person name="Dluhosova J."/>
            <person name="Istvanek J."/>
            <person name="Nedelnik J."/>
            <person name="Repkova J."/>
        </authorList>
    </citation>
    <scope>NUCLEOTIDE SEQUENCE [LARGE SCALE GENOMIC DNA]</scope>
    <source>
        <strain evidence="2">cv. 10/8</strain>
        <tissue evidence="1">Leaf</tissue>
    </source>
</reference>